<accession>A0A9P7IYD9</accession>
<name>A0A9P7IYD9_9AGAM</name>
<dbReference type="GeneID" id="64593662"/>
<gene>
    <name evidence="2" type="ORF">HD556DRAFT_1306308</name>
</gene>
<feature type="region of interest" description="Disordered" evidence="1">
    <location>
        <begin position="152"/>
        <end position="183"/>
    </location>
</feature>
<evidence type="ECO:0000256" key="1">
    <source>
        <dbReference type="SAM" id="MobiDB-lite"/>
    </source>
</evidence>
<dbReference type="RefSeq" id="XP_041162634.1">
    <property type="nucleotide sequence ID" value="XM_041299898.1"/>
</dbReference>
<organism evidence="2 3">
    <name type="scientific">Suillus plorans</name>
    <dbReference type="NCBI Taxonomy" id="116603"/>
    <lineage>
        <taxon>Eukaryota</taxon>
        <taxon>Fungi</taxon>
        <taxon>Dikarya</taxon>
        <taxon>Basidiomycota</taxon>
        <taxon>Agaricomycotina</taxon>
        <taxon>Agaricomycetes</taxon>
        <taxon>Agaricomycetidae</taxon>
        <taxon>Boletales</taxon>
        <taxon>Suillineae</taxon>
        <taxon>Suillaceae</taxon>
        <taxon>Suillus</taxon>
    </lineage>
</organism>
<reference evidence="2" key="1">
    <citation type="journal article" date="2020" name="New Phytol.">
        <title>Comparative genomics reveals dynamic genome evolution in host specialist ectomycorrhizal fungi.</title>
        <authorList>
            <person name="Lofgren L.A."/>
            <person name="Nguyen N.H."/>
            <person name="Vilgalys R."/>
            <person name="Ruytinx J."/>
            <person name="Liao H.L."/>
            <person name="Branco S."/>
            <person name="Kuo A."/>
            <person name="LaButti K."/>
            <person name="Lipzen A."/>
            <person name="Andreopoulos W."/>
            <person name="Pangilinan J."/>
            <person name="Riley R."/>
            <person name="Hundley H."/>
            <person name="Na H."/>
            <person name="Barry K."/>
            <person name="Grigoriev I.V."/>
            <person name="Stajich J.E."/>
            <person name="Kennedy P.G."/>
        </authorList>
    </citation>
    <scope>NUCLEOTIDE SEQUENCE</scope>
    <source>
        <strain evidence="2">S12</strain>
    </source>
</reference>
<proteinExistence type="predicted"/>
<sequence>MCYTARVHFQQHLVAGVAVIAGVAGTMSQHHPNMAKEDDRDRSVLVPEYYALAMVKFISLLRHKDNHQTAADVGEDWNHLNKQRQRARKGKYLPVRKFGEEDQMNEEFAKEYLNPQYVLNAARISTSTFQRVAFPANIKLPTQKTIAPPKAAFQTMGPTSPVVLSTRGMDPRKAAQGKGGARR</sequence>
<dbReference type="AlphaFoldDB" id="A0A9P7IYD9"/>
<keyword evidence="3" id="KW-1185">Reference proteome</keyword>
<dbReference type="Proteomes" id="UP000719766">
    <property type="component" value="Unassembled WGS sequence"/>
</dbReference>
<comment type="caution">
    <text evidence="2">The sequence shown here is derived from an EMBL/GenBank/DDBJ whole genome shotgun (WGS) entry which is preliminary data.</text>
</comment>
<protein>
    <submittedName>
        <fullName evidence="2">Uncharacterized protein</fullName>
    </submittedName>
</protein>
<dbReference type="EMBL" id="JABBWE010000015">
    <property type="protein sequence ID" value="KAG1797681.1"/>
    <property type="molecule type" value="Genomic_DNA"/>
</dbReference>
<evidence type="ECO:0000313" key="2">
    <source>
        <dbReference type="EMBL" id="KAG1797681.1"/>
    </source>
</evidence>
<evidence type="ECO:0000313" key="3">
    <source>
        <dbReference type="Proteomes" id="UP000719766"/>
    </source>
</evidence>